<evidence type="ECO:0000313" key="4">
    <source>
        <dbReference type="EMBL" id="AZG47928.1"/>
    </source>
</evidence>
<dbReference type="PANTHER" id="PTHR37042">
    <property type="entry name" value="OUTER MEMBRANE PROTEIN RV1973"/>
    <property type="match status" value="1"/>
</dbReference>
<evidence type="ECO:0000256" key="2">
    <source>
        <dbReference type="ARBA" id="ARBA00023136"/>
    </source>
</evidence>
<gene>
    <name evidence="4" type="ORF">D7316_04540</name>
</gene>
<comment type="subcellular location">
    <subcellularLocation>
        <location evidence="1">Membrane</location>
    </subcellularLocation>
</comment>
<keyword evidence="2" id="KW-0472">Membrane</keyword>
<dbReference type="PANTHER" id="PTHR37042:SF4">
    <property type="entry name" value="OUTER MEMBRANE PROTEIN RV1973"/>
    <property type="match status" value="1"/>
</dbReference>
<evidence type="ECO:0008006" key="6">
    <source>
        <dbReference type="Google" id="ProtNLM"/>
    </source>
</evidence>
<organism evidence="4 5">
    <name type="scientific">Gordonia insulae</name>
    <dbReference type="NCBI Taxonomy" id="2420509"/>
    <lineage>
        <taxon>Bacteria</taxon>
        <taxon>Bacillati</taxon>
        <taxon>Actinomycetota</taxon>
        <taxon>Actinomycetes</taxon>
        <taxon>Mycobacteriales</taxon>
        <taxon>Gordoniaceae</taxon>
        <taxon>Gordonia</taxon>
    </lineage>
</organism>
<sequence length="202" mass="21409">MKITTGRVVAASLAVLLVASAAVAVFLGIRFFDDRATEEARNSSLEAARGYATTMFGYNPDNVVEHIAESRAVLTGPAESTYNDLVTKSNLATEVRKQGVVSAVTIQDAGVVENTADTSKVLIFMNQSVTRGDKELVRVDPSRLTFTMVKQGDTWMINGIDVITDDSFRSRVEHSDTPPPGAVPLPTAPSASSAAPSAPPTP</sequence>
<dbReference type="Proteomes" id="UP000271469">
    <property type="component" value="Chromosome"/>
</dbReference>
<evidence type="ECO:0000256" key="3">
    <source>
        <dbReference type="SAM" id="MobiDB-lite"/>
    </source>
</evidence>
<dbReference type="AlphaFoldDB" id="A0A3G8JSL7"/>
<reference evidence="4 5" key="1">
    <citation type="submission" date="2018-11" db="EMBL/GenBank/DDBJ databases">
        <title>Gordonia insulae sp. nov., isolated from an island soil.</title>
        <authorList>
            <person name="Kim Y.S."/>
            <person name="Kim S.B."/>
        </authorList>
    </citation>
    <scope>NUCLEOTIDE SEQUENCE [LARGE SCALE GENOMIC DNA]</scope>
    <source>
        <strain evidence="4 5">MMS17-SY073</strain>
    </source>
</reference>
<evidence type="ECO:0000256" key="1">
    <source>
        <dbReference type="ARBA" id="ARBA00004370"/>
    </source>
</evidence>
<dbReference type="OrthoDB" id="5196392at2"/>
<feature type="compositionally biased region" description="Pro residues" evidence="3">
    <location>
        <begin position="177"/>
        <end position="187"/>
    </location>
</feature>
<evidence type="ECO:0000313" key="5">
    <source>
        <dbReference type="Proteomes" id="UP000271469"/>
    </source>
</evidence>
<name>A0A3G8JSL7_9ACTN</name>
<dbReference type="RefSeq" id="WP_124710218.1">
    <property type="nucleotide sequence ID" value="NZ_CP033972.1"/>
</dbReference>
<dbReference type="EMBL" id="CP033972">
    <property type="protein sequence ID" value="AZG47928.1"/>
    <property type="molecule type" value="Genomic_DNA"/>
</dbReference>
<dbReference type="GO" id="GO:0016020">
    <property type="term" value="C:membrane"/>
    <property type="evidence" value="ECO:0007669"/>
    <property type="project" value="UniProtKB-SubCell"/>
</dbReference>
<proteinExistence type="predicted"/>
<accession>A0A3G8JSL7</accession>
<protein>
    <recommendedName>
        <fullName evidence="6">Mce-associated membrane protein</fullName>
    </recommendedName>
</protein>
<dbReference type="KEGG" id="gom:D7316_04540"/>
<feature type="region of interest" description="Disordered" evidence="3">
    <location>
        <begin position="170"/>
        <end position="202"/>
    </location>
</feature>
<keyword evidence="5" id="KW-1185">Reference proteome</keyword>